<evidence type="ECO:0000256" key="1">
    <source>
        <dbReference type="ARBA" id="ARBA00004192"/>
    </source>
</evidence>
<evidence type="ECO:0000313" key="14">
    <source>
        <dbReference type="EMBL" id="NWY69213.1"/>
    </source>
</evidence>
<dbReference type="AlphaFoldDB" id="A0A7K7GI81"/>
<reference evidence="14 15" key="1">
    <citation type="submission" date="2019-09" db="EMBL/GenBank/DDBJ databases">
        <title>Bird 10,000 Genomes (B10K) Project - Family phase.</title>
        <authorList>
            <person name="Zhang G."/>
        </authorList>
    </citation>
    <scope>NUCLEOTIDE SEQUENCE [LARGE SCALE GENOMIC DNA]</scope>
    <source>
        <strain evidence="14">OUT-0015</strain>
        <tissue evidence="14">Blood</tissue>
    </source>
</reference>
<evidence type="ECO:0000313" key="15">
    <source>
        <dbReference type="Proteomes" id="UP000529965"/>
    </source>
</evidence>
<keyword evidence="7" id="KW-0547">Nucleotide-binding</keyword>
<dbReference type="Gene3D" id="1.10.510.10">
    <property type="entry name" value="Transferase(Phosphotransferase) domain 1"/>
    <property type="match status" value="1"/>
</dbReference>
<evidence type="ECO:0000256" key="10">
    <source>
        <dbReference type="ARBA" id="ARBA00023200"/>
    </source>
</evidence>
<keyword evidence="6" id="KW-0808">Transferase</keyword>
<evidence type="ECO:0000256" key="4">
    <source>
        <dbReference type="ARBA" id="ARBA00016885"/>
    </source>
</evidence>
<dbReference type="EC" id="2.7.11.1" evidence="3"/>
<comment type="similarity">
    <text evidence="2">Belongs to the protein kinase superfamily. CAMK Ser/Thr protein kinase family. PIM subfamily.</text>
</comment>
<evidence type="ECO:0000256" key="11">
    <source>
        <dbReference type="ARBA" id="ARBA00047899"/>
    </source>
</evidence>
<protein>
    <recommendedName>
        <fullName evidence="4">Serine/threonine-protein kinase 1</fullName>
        <ecNumber evidence="3">2.7.11.1</ecNumber>
    </recommendedName>
</protein>
<comment type="catalytic activity">
    <reaction evidence="12">
        <text>L-seryl-[protein] + ATP = O-phospho-L-seryl-[protein] + ADP + H(+)</text>
        <dbReference type="Rhea" id="RHEA:17989"/>
        <dbReference type="Rhea" id="RHEA-COMP:9863"/>
        <dbReference type="Rhea" id="RHEA-COMP:11604"/>
        <dbReference type="ChEBI" id="CHEBI:15378"/>
        <dbReference type="ChEBI" id="CHEBI:29999"/>
        <dbReference type="ChEBI" id="CHEBI:30616"/>
        <dbReference type="ChEBI" id="CHEBI:83421"/>
        <dbReference type="ChEBI" id="CHEBI:456216"/>
        <dbReference type="EC" id="2.7.11.1"/>
    </reaction>
</comment>
<keyword evidence="15" id="KW-1185">Reference proteome</keyword>
<dbReference type="GO" id="GO:0005524">
    <property type="term" value="F:ATP binding"/>
    <property type="evidence" value="ECO:0007669"/>
    <property type="project" value="UniProtKB-KW"/>
</dbReference>
<keyword evidence="9" id="KW-0067">ATP-binding</keyword>
<dbReference type="Proteomes" id="UP000529965">
    <property type="component" value="Unassembled WGS sequence"/>
</dbReference>
<organism evidence="14 15">
    <name type="scientific">Erithacus rubecula</name>
    <name type="common">European robin</name>
    <dbReference type="NCBI Taxonomy" id="37610"/>
    <lineage>
        <taxon>Eukaryota</taxon>
        <taxon>Metazoa</taxon>
        <taxon>Chordata</taxon>
        <taxon>Craniata</taxon>
        <taxon>Vertebrata</taxon>
        <taxon>Euteleostomi</taxon>
        <taxon>Archelosauria</taxon>
        <taxon>Archosauria</taxon>
        <taxon>Dinosauria</taxon>
        <taxon>Saurischia</taxon>
        <taxon>Theropoda</taxon>
        <taxon>Coelurosauria</taxon>
        <taxon>Aves</taxon>
        <taxon>Neognathae</taxon>
        <taxon>Neoaves</taxon>
        <taxon>Telluraves</taxon>
        <taxon>Australaves</taxon>
        <taxon>Passeriformes</taxon>
        <taxon>Turdidae</taxon>
        <taxon>Erithacus</taxon>
    </lineage>
</organism>
<proteinExistence type="inferred from homology"/>
<evidence type="ECO:0000256" key="8">
    <source>
        <dbReference type="ARBA" id="ARBA00022777"/>
    </source>
</evidence>
<dbReference type="InterPro" id="IPR011009">
    <property type="entry name" value="Kinase-like_dom_sf"/>
</dbReference>
<dbReference type="SMART" id="SM00220">
    <property type="entry name" value="S_TKc"/>
    <property type="match status" value="1"/>
</dbReference>
<feature type="non-terminal residue" evidence="14">
    <location>
        <position position="209"/>
    </location>
</feature>
<dbReference type="SUPFAM" id="SSF56112">
    <property type="entry name" value="Protein kinase-like (PK-like)"/>
    <property type="match status" value="1"/>
</dbReference>
<keyword evidence="10" id="KW-1035">Host cytoplasm</keyword>
<dbReference type="Gene3D" id="3.30.200.20">
    <property type="entry name" value="Phosphorylase Kinase, domain 1"/>
    <property type="match status" value="1"/>
</dbReference>
<evidence type="ECO:0000259" key="13">
    <source>
        <dbReference type="PROSITE" id="PS50011"/>
    </source>
</evidence>
<evidence type="ECO:0000256" key="7">
    <source>
        <dbReference type="ARBA" id="ARBA00022741"/>
    </source>
</evidence>
<dbReference type="InterPro" id="IPR000719">
    <property type="entry name" value="Prot_kinase_dom"/>
</dbReference>
<feature type="domain" description="Protein kinase" evidence="13">
    <location>
        <begin position="1"/>
        <end position="209"/>
    </location>
</feature>
<gene>
    <name evidence="14" type="primary">Pim3_0</name>
    <name evidence="14" type="ORF">ERIRUB_R04856</name>
</gene>
<accession>A0A7K7GI81</accession>
<dbReference type="PANTHER" id="PTHR22984">
    <property type="entry name" value="SERINE/THREONINE-PROTEIN KINASE PIM"/>
    <property type="match status" value="1"/>
</dbReference>
<dbReference type="PROSITE" id="PS50011">
    <property type="entry name" value="PROTEIN_KINASE_DOM"/>
    <property type="match status" value="1"/>
</dbReference>
<dbReference type="EMBL" id="VZSK01001101">
    <property type="protein sequence ID" value="NWY69213.1"/>
    <property type="molecule type" value="Genomic_DNA"/>
</dbReference>
<name>A0A7K7GI81_ERIRU</name>
<evidence type="ECO:0000256" key="3">
    <source>
        <dbReference type="ARBA" id="ARBA00012513"/>
    </source>
</evidence>
<sequence length="209" mass="23763">GALVPLELVLLSMVSCPGFRGVVHLLDWFELPDGFALVMERPERCRDLWHLLDASGSLPEPVARGLFRQVLQAVRHCTSRGVLHRDIKAENILIDLATGDAKLIDFGCGTILQDTFYTYMAGTREYYLPEWILFSCYHGQPATIWTLGILLYHLVCGHLPFKTGKDIVRGQLFFPPQVSQECQQVIRWCLCMDPAYSPCLEDLLEHSWL</sequence>
<dbReference type="InterPro" id="IPR008271">
    <property type="entry name" value="Ser/Thr_kinase_AS"/>
</dbReference>
<feature type="non-terminal residue" evidence="14">
    <location>
        <position position="1"/>
    </location>
</feature>
<dbReference type="GO" id="GO:0004674">
    <property type="term" value="F:protein serine/threonine kinase activity"/>
    <property type="evidence" value="ECO:0007669"/>
    <property type="project" value="UniProtKB-KW"/>
</dbReference>
<dbReference type="GO" id="GO:0005737">
    <property type="term" value="C:cytoplasm"/>
    <property type="evidence" value="ECO:0007669"/>
    <property type="project" value="TreeGrafter"/>
</dbReference>
<evidence type="ECO:0000256" key="12">
    <source>
        <dbReference type="ARBA" id="ARBA00048679"/>
    </source>
</evidence>
<evidence type="ECO:0000256" key="2">
    <source>
        <dbReference type="ARBA" id="ARBA00005505"/>
    </source>
</evidence>
<keyword evidence="8 14" id="KW-0418">Kinase</keyword>
<dbReference type="GO" id="GO:0007346">
    <property type="term" value="P:regulation of mitotic cell cycle"/>
    <property type="evidence" value="ECO:0007669"/>
    <property type="project" value="TreeGrafter"/>
</dbReference>
<dbReference type="Pfam" id="PF00069">
    <property type="entry name" value="Pkinase"/>
    <property type="match status" value="1"/>
</dbReference>
<dbReference type="InterPro" id="IPR051138">
    <property type="entry name" value="PIM_Ser/Thr_kinase"/>
</dbReference>
<dbReference type="GO" id="GO:0043066">
    <property type="term" value="P:negative regulation of apoptotic process"/>
    <property type="evidence" value="ECO:0007669"/>
    <property type="project" value="TreeGrafter"/>
</dbReference>
<comment type="catalytic activity">
    <reaction evidence="11">
        <text>L-threonyl-[protein] + ATP = O-phospho-L-threonyl-[protein] + ADP + H(+)</text>
        <dbReference type="Rhea" id="RHEA:46608"/>
        <dbReference type="Rhea" id="RHEA-COMP:11060"/>
        <dbReference type="Rhea" id="RHEA-COMP:11605"/>
        <dbReference type="ChEBI" id="CHEBI:15378"/>
        <dbReference type="ChEBI" id="CHEBI:30013"/>
        <dbReference type="ChEBI" id="CHEBI:30616"/>
        <dbReference type="ChEBI" id="CHEBI:61977"/>
        <dbReference type="ChEBI" id="CHEBI:456216"/>
        <dbReference type="EC" id="2.7.11.1"/>
    </reaction>
</comment>
<evidence type="ECO:0000256" key="5">
    <source>
        <dbReference type="ARBA" id="ARBA00022527"/>
    </source>
</evidence>
<keyword evidence="5" id="KW-0723">Serine/threonine-protein kinase</keyword>
<dbReference type="PANTHER" id="PTHR22984:SF25">
    <property type="entry name" value="PROTEIN KINASE DOMAIN-CONTAINING PROTEIN"/>
    <property type="match status" value="1"/>
</dbReference>
<evidence type="ECO:0000256" key="9">
    <source>
        <dbReference type="ARBA" id="ARBA00022840"/>
    </source>
</evidence>
<evidence type="ECO:0000256" key="6">
    <source>
        <dbReference type="ARBA" id="ARBA00022679"/>
    </source>
</evidence>
<comment type="subcellular location">
    <subcellularLocation>
        <location evidence="1">Host cytoplasm</location>
    </subcellularLocation>
</comment>
<dbReference type="PROSITE" id="PS00108">
    <property type="entry name" value="PROTEIN_KINASE_ST"/>
    <property type="match status" value="1"/>
</dbReference>
<comment type="caution">
    <text evidence="14">The sequence shown here is derived from an EMBL/GenBank/DDBJ whole genome shotgun (WGS) entry which is preliminary data.</text>
</comment>